<sequence length="402" mass="41592">MGGRRIPDLDPVVVGQFQIGAAGQGGRVGREVLAPHDLFRREVIEDQALGKAAGRGDQGDVHPAAPVNPVNVALGNPGHEGLVVKAVQFHLDSVSDLAVADDHQRPVTDGDRFGPAEEADLGHALRPGQPDEAAGPSKTLIINPHQRFGLHQFRAVKQFHFRTEIDAVVAEGNPDDLRIETARLPVDHVAGGGGHRNLDAIHGAGAAQVEDHSLGCVLQQPVVEGVLPDPGQDRVDVGLRAGIADTVDQNGPLVARLQPGTAQVGIVGGHGQLVRAAGPGLPVEGQVIGVDPPDRLAESPGHPDRGGAGRQLTALEDPAVVELPVKMHAAARPLEAELGGVGQPFPGRVVTAEFQDAAALLFGIGGHHLVGLGRPAGQEPGQHVSGLRTLDADRLGKKHGAG</sequence>
<protein>
    <submittedName>
        <fullName evidence="2">Uncharacterized protein</fullName>
    </submittedName>
</protein>
<feature type="region of interest" description="Disordered" evidence="1">
    <location>
        <begin position="104"/>
        <end position="136"/>
    </location>
</feature>
<dbReference type="AlphaFoldDB" id="A0A1V5MCF7"/>
<evidence type="ECO:0000313" key="2">
    <source>
        <dbReference type="EMBL" id="OPZ90908.1"/>
    </source>
</evidence>
<comment type="caution">
    <text evidence="2">The sequence shown here is derived from an EMBL/GenBank/DDBJ whole genome shotgun (WGS) entry which is preliminary data.</text>
</comment>
<reference evidence="2 3" key="1">
    <citation type="submission" date="2017-02" db="EMBL/GenBank/DDBJ databases">
        <title>Delving into the versatile metabolic prowess of the omnipresent phylum Bacteroidetes.</title>
        <authorList>
            <person name="Nobu M.K."/>
            <person name="Mei R."/>
            <person name="Narihiro T."/>
            <person name="Kuroda K."/>
            <person name="Liu W.-T."/>
        </authorList>
    </citation>
    <scope>NUCLEOTIDE SEQUENCE [LARGE SCALE GENOMIC DNA]</scope>
    <source>
        <strain evidence="2">ADurb.Bin417</strain>
    </source>
</reference>
<gene>
    <name evidence="2" type="ORF">BWY73_01219</name>
</gene>
<accession>A0A1V5MCF7</accession>
<feature type="region of interest" description="Disordered" evidence="1">
    <location>
        <begin position="373"/>
        <end position="402"/>
    </location>
</feature>
<organism evidence="2 3">
    <name type="scientific">candidate division TA06 bacterium ADurb.Bin417</name>
    <dbReference type="NCBI Taxonomy" id="1852828"/>
    <lineage>
        <taxon>Bacteria</taxon>
        <taxon>Bacteria division TA06</taxon>
    </lineage>
</organism>
<evidence type="ECO:0000313" key="3">
    <source>
        <dbReference type="Proteomes" id="UP000485484"/>
    </source>
</evidence>
<evidence type="ECO:0000256" key="1">
    <source>
        <dbReference type="SAM" id="MobiDB-lite"/>
    </source>
</evidence>
<dbReference type="EMBL" id="MWAK01000218">
    <property type="protein sequence ID" value="OPZ90908.1"/>
    <property type="molecule type" value="Genomic_DNA"/>
</dbReference>
<feature type="compositionally biased region" description="Basic and acidic residues" evidence="1">
    <location>
        <begin position="104"/>
        <end position="123"/>
    </location>
</feature>
<proteinExistence type="predicted"/>
<name>A0A1V5MCF7_UNCT6</name>
<dbReference type="Proteomes" id="UP000485484">
    <property type="component" value="Unassembled WGS sequence"/>
</dbReference>